<keyword evidence="2" id="KW-0812">Transmembrane</keyword>
<accession>A0AAE0A5B7</accession>
<dbReference type="Proteomes" id="UP001281410">
    <property type="component" value="Unassembled WGS sequence"/>
</dbReference>
<name>A0AAE0A5B7_9ROSI</name>
<protein>
    <recommendedName>
        <fullName evidence="3">DUF4220 domain-containing protein</fullName>
    </recommendedName>
</protein>
<sequence>MITAYSLEDNELWLRHFLGLIVQVGLAFCIFVRSWRNTALTYITIPIFVTGIIKYGERTFVLRSSSSQYFKDRFLSDPDPGPEFITIGHCLKETDYDSDEFMEKPSATVATTSTLSLESLEASTSSSAAVPPAETSKRRNAPQQDQQNLKQANVLPPESIIPNELLMEANVLPPETIKTDANYLQVAYFLFKIFRYLFADLILSCYEREDSYSKIENGSAKDAFKLVAVELGLMYDELYTKATIVYTLFGILFRLISFCWIVSALISFWIVIEIHLYPLIDIFVSYVLMIGAVVLEIYASIILILSDQTKLHLIELSDELCSCRSILADRKRWSKSMGQYNLISCCLQNAQPICNVIEKLPWIGKLLDKYMYLTRKDVNAHLQNIIFRQLLEKSNEIKADRFTV</sequence>
<feature type="transmembrane region" description="Helical" evidence="2">
    <location>
        <begin position="244"/>
        <end position="271"/>
    </location>
</feature>
<evidence type="ECO:0000259" key="3">
    <source>
        <dbReference type="Pfam" id="PF13968"/>
    </source>
</evidence>
<dbReference type="EMBL" id="JANJYJ010000007">
    <property type="protein sequence ID" value="KAK3200672.1"/>
    <property type="molecule type" value="Genomic_DNA"/>
</dbReference>
<evidence type="ECO:0000313" key="4">
    <source>
        <dbReference type="EMBL" id="KAK3200672.1"/>
    </source>
</evidence>
<proteinExistence type="predicted"/>
<dbReference type="InterPro" id="IPR025315">
    <property type="entry name" value="DUF4220"/>
</dbReference>
<keyword evidence="2" id="KW-1133">Transmembrane helix</keyword>
<feature type="region of interest" description="Disordered" evidence="1">
    <location>
        <begin position="122"/>
        <end position="153"/>
    </location>
</feature>
<evidence type="ECO:0000256" key="2">
    <source>
        <dbReference type="SAM" id="Phobius"/>
    </source>
</evidence>
<feature type="transmembrane region" description="Helical" evidence="2">
    <location>
        <begin position="39"/>
        <end position="56"/>
    </location>
</feature>
<keyword evidence="5" id="KW-1185">Reference proteome</keyword>
<keyword evidence="2" id="KW-0472">Membrane</keyword>
<feature type="compositionally biased region" description="Polar residues" evidence="1">
    <location>
        <begin position="141"/>
        <end position="151"/>
    </location>
</feature>
<evidence type="ECO:0000313" key="5">
    <source>
        <dbReference type="Proteomes" id="UP001281410"/>
    </source>
</evidence>
<gene>
    <name evidence="4" type="ORF">Dsin_024087</name>
</gene>
<dbReference type="Pfam" id="PF13968">
    <property type="entry name" value="DUF4220"/>
    <property type="match status" value="1"/>
</dbReference>
<organism evidence="4 5">
    <name type="scientific">Dipteronia sinensis</name>
    <dbReference type="NCBI Taxonomy" id="43782"/>
    <lineage>
        <taxon>Eukaryota</taxon>
        <taxon>Viridiplantae</taxon>
        <taxon>Streptophyta</taxon>
        <taxon>Embryophyta</taxon>
        <taxon>Tracheophyta</taxon>
        <taxon>Spermatophyta</taxon>
        <taxon>Magnoliopsida</taxon>
        <taxon>eudicotyledons</taxon>
        <taxon>Gunneridae</taxon>
        <taxon>Pentapetalae</taxon>
        <taxon>rosids</taxon>
        <taxon>malvids</taxon>
        <taxon>Sapindales</taxon>
        <taxon>Sapindaceae</taxon>
        <taxon>Hippocastanoideae</taxon>
        <taxon>Acereae</taxon>
        <taxon>Dipteronia</taxon>
    </lineage>
</organism>
<feature type="domain" description="DUF4220" evidence="3">
    <location>
        <begin position="2"/>
        <end position="344"/>
    </location>
</feature>
<reference evidence="4" key="1">
    <citation type="journal article" date="2023" name="Plant J.">
        <title>Genome sequences and population genomics provide insights into the demographic history, inbreeding, and mutation load of two 'living fossil' tree species of Dipteronia.</title>
        <authorList>
            <person name="Feng Y."/>
            <person name="Comes H.P."/>
            <person name="Chen J."/>
            <person name="Zhu S."/>
            <person name="Lu R."/>
            <person name="Zhang X."/>
            <person name="Li P."/>
            <person name="Qiu J."/>
            <person name="Olsen K.M."/>
            <person name="Qiu Y."/>
        </authorList>
    </citation>
    <scope>NUCLEOTIDE SEQUENCE</scope>
    <source>
        <strain evidence="4">NBL</strain>
    </source>
</reference>
<comment type="caution">
    <text evidence="4">The sequence shown here is derived from an EMBL/GenBank/DDBJ whole genome shotgun (WGS) entry which is preliminary data.</text>
</comment>
<feature type="transmembrane region" description="Helical" evidence="2">
    <location>
        <begin position="283"/>
        <end position="305"/>
    </location>
</feature>
<evidence type="ECO:0000256" key="1">
    <source>
        <dbReference type="SAM" id="MobiDB-lite"/>
    </source>
</evidence>
<feature type="transmembrane region" description="Helical" evidence="2">
    <location>
        <begin position="12"/>
        <end position="33"/>
    </location>
</feature>
<dbReference type="AlphaFoldDB" id="A0AAE0A5B7"/>
<dbReference type="PANTHER" id="PTHR31325">
    <property type="entry name" value="OS01G0798800 PROTEIN-RELATED"/>
    <property type="match status" value="1"/>
</dbReference>
<feature type="compositionally biased region" description="Low complexity" evidence="1">
    <location>
        <begin position="122"/>
        <end position="134"/>
    </location>
</feature>